<keyword evidence="3" id="KW-0378">Hydrolase</keyword>
<dbReference type="GO" id="GO:0004519">
    <property type="term" value="F:endonuclease activity"/>
    <property type="evidence" value="ECO:0007669"/>
    <property type="project" value="UniProtKB-KW"/>
</dbReference>
<gene>
    <name evidence="3" type="ORF">WHH00_04560</name>
</gene>
<dbReference type="RefSeq" id="WP_406636932.1">
    <property type="nucleotide sequence ID" value="NZ_CP148033.1"/>
</dbReference>
<organism evidence="3 4">
    <name type="scientific">Pseudarthrobacter quantipunctorum</name>
    <dbReference type="NCBI Taxonomy" id="3128980"/>
    <lineage>
        <taxon>Bacteria</taxon>
        <taxon>Bacillati</taxon>
        <taxon>Actinomycetota</taxon>
        <taxon>Actinomycetes</taxon>
        <taxon>Micrococcales</taxon>
        <taxon>Micrococcaceae</taxon>
        <taxon>Pseudarthrobacter</taxon>
    </lineage>
</organism>
<dbReference type="InterPro" id="IPR052906">
    <property type="entry name" value="Type_IV_Methyl-Rstrct_Enzyme"/>
</dbReference>
<sequence>MTMFDQNECNESQLTFPCSARWVLVGFHAATAHRRATNAKWGQKMDPSDCRQQFQITFIFMMKNRAWRDYQEEAAEFFRELGLEAETDARVEGVRTAHDVDVLVTFNHAGLSLKWLVECKHWKRRVSKLHVLGLREIVSDVGADRGILLAEKGFQRGSSEAAVKSNVSLTSLADLRQTASDALNQQRLNAFPRRLAEAHISYWSISKSDRIDLGIRHDIGDVGFHGGIVLMIAQDVLLSSLAGKFPPYGNSAFALGADQITNLEEGLNWLESQLSELEKKLGTPETAARRRGDYLAGETPA</sequence>
<dbReference type="EC" id="3.1.21.-" evidence="3"/>
<dbReference type="GO" id="GO:0016787">
    <property type="term" value="F:hydrolase activity"/>
    <property type="evidence" value="ECO:0007669"/>
    <property type="project" value="UniProtKB-KW"/>
</dbReference>
<evidence type="ECO:0000256" key="1">
    <source>
        <dbReference type="SAM" id="MobiDB-lite"/>
    </source>
</evidence>
<keyword evidence="3" id="KW-0255">Endonuclease</keyword>
<keyword evidence="3" id="KW-0540">Nuclease</keyword>
<proteinExistence type="predicted"/>
<dbReference type="SUPFAM" id="SSF52980">
    <property type="entry name" value="Restriction endonuclease-like"/>
    <property type="match status" value="1"/>
</dbReference>
<dbReference type="Proteomes" id="UP001623384">
    <property type="component" value="Chromosome"/>
</dbReference>
<dbReference type="PANTHER" id="PTHR30015">
    <property type="entry name" value="MRR RESTRICTION SYSTEM PROTEIN"/>
    <property type="match status" value="1"/>
</dbReference>
<dbReference type="InterPro" id="IPR011856">
    <property type="entry name" value="tRNA_endonuc-like_dom_sf"/>
</dbReference>
<dbReference type="Pfam" id="PF04471">
    <property type="entry name" value="Mrr_cat"/>
    <property type="match status" value="1"/>
</dbReference>
<keyword evidence="4" id="KW-1185">Reference proteome</keyword>
<dbReference type="InterPro" id="IPR007560">
    <property type="entry name" value="Restrct_endonuc_IV_Mrr"/>
</dbReference>
<evidence type="ECO:0000259" key="2">
    <source>
        <dbReference type="Pfam" id="PF04471"/>
    </source>
</evidence>
<feature type="compositionally biased region" description="Basic and acidic residues" evidence="1">
    <location>
        <begin position="280"/>
        <end position="293"/>
    </location>
</feature>
<dbReference type="Gene3D" id="3.40.1350.10">
    <property type="match status" value="1"/>
</dbReference>
<evidence type="ECO:0000313" key="3">
    <source>
        <dbReference type="EMBL" id="WXK94083.1"/>
    </source>
</evidence>
<reference evidence="3 4" key="1">
    <citation type="submission" date="2024-03" db="EMBL/GenBank/DDBJ databases">
        <title>Rhodococcus navarretei sp. nov. and Pseudarthrobacter quantumdoti sp. nov., two new species with the ability to biosynthesize Quantum Dots isolated from soil samples at Union Glacier, Antarctica.</title>
        <authorList>
            <person name="Vargas M."/>
        </authorList>
    </citation>
    <scope>NUCLEOTIDE SEQUENCE [LARGE SCALE GENOMIC DNA]</scope>
    <source>
        <strain evidence="3 4">RC-2-3</strain>
    </source>
</reference>
<name>A0ABZ2RF50_9MICC</name>
<protein>
    <submittedName>
        <fullName evidence="3">Restriction endonuclease</fullName>
        <ecNumber evidence="3">3.1.21.-</ecNumber>
    </submittedName>
</protein>
<dbReference type="PANTHER" id="PTHR30015:SF7">
    <property type="entry name" value="TYPE IV METHYL-DIRECTED RESTRICTION ENZYME ECOKMRR"/>
    <property type="match status" value="1"/>
</dbReference>
<dbReference type="InterPro" id="IPR011335">
    <property type="entry name" value="Restrct_endonuc-II-like"/>
</dbReference>
<evidence type="ECO:0000313" key="4">
    <source>
        <dbReference type="Proteomes" id="UP001623384"/>
    </source>
</evidence>
<feature type="domain" description="Restriction endonuclease type IV Mrr" evidence="2">
    <location>
        <begin position="66"/>
        <end position="177"/>
    </location>
</feature>
<accession>A0ABZ2RF50</accession>
<dbReference type="EMBL" id="CP148033">
    <property type="protein sequence ID" value="WXK94083.1"/>
    <property type="molecule type" value="Genomic_DNA"/>
</dbReference>
<feature type="region of interest" description="Disordered" evidence="1">
    <location>
        <begin position="280"/>
        <end position="301"/>
    </location>
</feature>